<comment type="similarity">
    <text evidence="2">Belongs to the CorA metal ion transporter (MIT) (TC 1.A.35) family.</text>
</comment>
<dbReference type="Gene3D" id="1.20.58.340">
    <property type="entry name" value="Magnesium transport protein CorA, transmembrane region"/>
    <property type="match status" value="2"/>
</dbReference>
<dbReference type="GO" id="GO:0016020">
    <property type="term" value="C:membrane"/>
    <property type="evidence" value="ECO:0007669"/>
    <property type="project" value="UniProtKB-SubCell"/>
</dbReference>
<evidence type="ECO:0000256" key="6">
    <source>
        <dbReference type="SAM" id="Phobius"/>
    </source>
</evidence>
<dbReference type="PANTHER" id="PTHR47891">
    <property type="entry name" value="TRANSPORTER-RELATED"/>
    <property type="match status" value="1"/>
</dbReference>
<dbReference type="OrthoDB" id="9803416at2"/>
<name>A0A0R2DAA9_9LACO</name>
<keyword evidence="8" id="KW-1185">Reference proteome</keyword>
<accession>A0A0R2DAA9</accession>
<dbReference type="EMBL" id="AYZD01000009">
    <property type="protein sequence ID" value="KRM97059.1"/>
    <property type="molecule type" value="Genomic_DNA"/>
</dbReference>
<dbReference type="Gene3D" id="3.30.460.20">
    <property type="entry name" value="CorA soluble domain-like"/>
    <property type="match status" value="1"/>
</dbReference>
<dbReference type="CDD" id="cd12827">
    <property type="entry name" value="EcCorA_ZntB-like_u2"/>
    <property type="match status" value="1"/>
</dbReference>
<feature type="transmembrane region" description="Helical" evidence="6">
    <location>
        <begin position="249"/>
        <end position="267"/>
    </location>
</feature>
<dbReference type="Pfam" id="PF01544">
    <property type="entry name" value="CorA"/>
    <property type="match status" value="1"/>
</dbReference>
<evidence type="ECO:0000313" key="7">
    <source>
        <dbReference type="EMBL" id="KRM97059.1"/>
    </source>
</evidence>
<dbReference type="SUPFAM" id="SSF143865">
    <property type="entry name" value="CorA soluble domain-like"/>
    <property type="match status" value="1"/>
</dbReference>
<keyword evidence="4 6" id="KW-1133">Transmembrane helix</keyword>
<dbReference type="PANTHER" id="PTHR47891:SF1">
    <property type="entry name" value="CORA-MAGNESIUM AND COBALT TRANSPORTER"/>
    <property type="match status" value="1"/>
</dbReference>
<dbReference type="InterPro" id="IPR002523">
    <property type="entry name" value="MgTranspt_CorA/ZnTranspt_ZntB"/>
</dbReference>
<evidence type="ECO:0000313" key="8">
    <source>
        <dbReference type="Proteomes" id="UP000051015"/>
    </source>
</evidence>
<dbReference type="GO" id="GO:0046873">
    <property type="term" value="F:metal ion transmembrane transporter activity"/>
    <property type="evidence" value="ECO:0007669"/>
    <property type="project" value="InterPro"/>
</dbReference>
<feature type="transmembrane region" description="Helical" evidence="6">
    <location>
        <begin position="279"/>
        <end position="297"/>
    </location>
</feature>
<keyword evidence="3 6" id="KW-0812">Transmembrane</keyword>
<sequence>MEAIVMIESKKINIEAFKIWLNVEGLLSEDMVTLRENYNLSKELLEYVADIDEPTNYDYDKETQSQLFVYHIPYRSQQGFLTVPVVILLIANQIITFNHSNDEAVKKIFTAEILNKDTSNIETSILEILKKLSDLYLLPMHEIRHQRKELNDLLSTRADNKNLIALANLRKSLIYFSSATRNNQQLLEGLSKKHFGLNFLEDQIESVVDAKIETHQVEQLVETESEIVTQLINTFDTILSNNLNDIMKILTIWSVVLAIPTIITGFYGMNVKLPFERNSLAWIIVIGLTIAIIYWVIRALRHHRII</sequence>
<dbReference type="SUPFAM" id="SSF144083">
    <property type="entry name" value="Magnesium transport protein CorA, transmembrane region"/>
    <property type="match status" value="1"/>
</dbReference>
<comment type="subcellular location">
    <subcellularLocation>
        <location evidence="1">Membrane</location>
        <topology evidence="1">Multi-pass membrane protein</topology>
    </subcellularLocation>
</comment>
<evidence type="ECO:0000256" key="5">
    <source>
        <dbReference type="ARBA" id="ARBA00023136"/>
    </source>
</evidence>
<dbReference type="InterPro" id="IPR045861">
    <property type="entry name" value="CorA_cytoplasmic_dom"/>
</dbReference>
<dbReference type="InterPro" id="IPR047199">
    <property type="entry name" value="CorA-like"/>
</dbReference>
<organism evidence="7 8">
    <name type="scientific">Liquorilactobacillus aquaticus DSM 21051</name>
    <dbReference type="NCBI Taxonomy" id="1423725"/>
    <lineage>
        <taxon>Bacteria</taxon>
        <taxon>Bacillati</taxon>
        <taxon>Bacillota</taxon>
        <taxon>Bacilli</taxon>
        <taxon>Lactobacillales</taxon>
        <taxon>Lactobacillaceae</taxon>
        <taxon>Liquorilactobacillus</taxon>
    </lineage>
</organism>
<dbReference type="Proteomes" id="UP000051015">
    <property type="component" value="Unassembled WGS sequence"/>
</dbReference>
<evidence type="ECO:0000256" key="4">
    <source>
        <dbReference type="ARBA" id="ARBA00022989"/>
    </source>
</evidence>
<proteinExistence type="inferred from homology"/>
<evidence type="ECO:0000256" key="3">
    <source>
        <dbReference type="ARBA" id="ARBA00022692"/>
    </source>
</evidence>
<dbReference type="PATRIC" id="fig|1423725.3.peg.169"/>
<evidence type="ECO:0000256" key="1">
    <source>
        <dbReference type="ARBA" id="ARBA00004141"/>
    </source>
</evidence>
<gene>
    <name evidence="7" type="ORF">FC19_GL000165</name>
</gene>
<protein>
    <submittedName>
        <fullName evidence="7">Mg2 transporter protein CorA family protein</fullName>
    </submittedName>
</protein>
<dbReference type="InterPro" id="IPR045863">
    <property type="entry name" value="CorA_TM1_TM2"/>
</dbReference>
<comment type="caution">
    <text evidence="7">The sequence shown here is derived from an EMBL/GenBank/DDBJ whole genome shotgun (WGS) entry which is preliminary data.</text>
</comment>
<evidence type="ECO:0000256" key="2">
    <source>
        <dbReference type="ARBA" id="ARBA00009765"/>
    </source>
</evidence>
<reference evidence="7 8" key="1">
    <citation type="journal article" date="2015" name="Genome Announc.">
        <title>Expanding the biotechnology potential of lactobacilli through comparative genomics of 213 strains and associated genera.</title>
        <authorList>
            <person name="Sun Z."/>
            <person name="Harris H.M."/>
            <person name="McCann A."/>
            <person name="Guo C."/>
            <person name="Argimon S."/>
            <person name="Zhang W."/>
            <person name="Yang X."/>
            <person name="Jeffery I.B."/>
            <person name="Cooney J.C."/>
            <person name="Kagawa T.F."/>
            <person name="Liu W."/>
            <person name="Song Y."/>
            <person name="Salvetti E."/>
            <person name="Wrobel A."/>
            <person name="Rasinkangas P."/>
            <person name="Parkhill J."/>
            <person name="Rea M.C."/>
            <person name="O'Sullivan O."/>
            <person name="Ritari J."/>
            <person name="Douillard F.P."/>
            <person name="Paul Ross R."/>
            <person name="Yang R."/>
            <person name="Briner A.E."/>
            <person name="Felis G.E."/>
            <person name="de Vos W.M."/>
            <person name="Barrangou R."/>
            <person name="Klaenhammer T.R."/>
            <person name="Caufield P.W."/>
            <person name="Cui Y."/>
            <person name="Zhang H."/>
            <person name="O'Toole P.W."/>
        </authorList>
    </citation>
    <scope>NUCLEOTIDE SEQUENCE [LARGE SCALE GENOMIC DNA]</scope>
    <source>
        <strain evidence="7 8">DSM 21051</strain>
    </source>
</reference>
<keyword evidence="5 6" id="KW-0472">Membrane</keyword>
<dbReference type="AlphaFoldDB" id="A0A0R2DAA9"/>